<comment type="subcellular location">
    <subcellularLocation>
        <location evidence="8">Cytoplasm</location>
    </subcellularLocation>
</comment>
<dbReference type="Gene3D" id="3.20.20.60">
    <property type="entry name" value="Phosphoenolpyruvate-binding domains"/>
    <property type="match status" value="1"/>
</dbReference>
<evidence type="ECO:0000256" key="1">
    <source>
        <dbReference type="ARBA" id="ARBA00005033"/>
    </source>
</evidence>
<comment type="caution">
    <text evidence="12">The sequence shown here is derived from an EMBL/GenBank/DDBJ whole genome shotgun (WGS) entry which is preliminary data.</text>
</comment>
<feature type="active site" description="Proton acceptor" evidence="8 9">
    <location>
        <position position="191"/>
    </location>
</feature>
<dbReference type="RefSeq" id="WP_083559516.1">
    <property type="nucleotide sequence ID" value="NZ_AQQV01000001.1"/>
</dbReference>
<dbReference type="InterPro" id="IPR015813">
    <property type="entry name" value="Pyrv/PenolPyrv_kinase-like_dom"/>
</dbReference>
<feature type="binding site" evidence="8 10">
    <location>
        <position position="122"/>
    </location>
    <ligand>
        <name>3-methyl-2-oxobutanoate</name>
        <dbReference type="ChEBI" id="CHEBI:11851"/>
    </ligand>
</feature>
<dbReference type="Pfam" id="PF02548">
    <property type="entry name" value="Pantoate_transf"/>
    <property type="match status" value="1"/>
</dbReference>
<feature type="binding site" evidence="8 10">
    <location>
        <begin position="54"/>
        <end position="55"/>
    </location>
    <ligand>
        <name>3-methyl-2-oxobutanoate</name>
        <dbReference type="ChEBI" id="CHEBI:11851"/>
    </ligand>
</feature>
<dbReference type="EMBL" id="AQQV01000001">
    <property type="protein sequence ID" value="ORE88878.1"/>
    <property type="molecule type" value="Genomic_DNA"/>
</dbReference>
<dbReference type="EC" id="2.1.2.11" evidence="8"/>
<reference evidence="12 13" key="1">
    <citation type="submission" date="2013-04" db="EMBL/GenBank/DDBJ databases">
        <title>Oceanococcus atlanticus 22II-S10r2 Genome Sequencing.</title>
        <authorList>
            <person name="Lai Q."/>
            <person name="Li G."/>
            <person name="Shao Z."/>
        </authorList>
    </citation>
    <scope>NUCLEOTIDE SEQUENCE [LARGE SCALE GENOMIC DNA]</scope>
    <source>
        <strain evidence="12 13">22II-S10r2</strain>
    </source>
</reference>
<keyword evidence="12" id="KW-0489">Methyltransferase</keyword>
<evidence type="ECO:0000256" key="8">
    <source>
        <dbReference type="HAMAP-Rule" id="MF_00156"/>
    </source>
</evidence>
<dbReference type="PANTHER" id="PTHR20881">
    <property type="entry name" value="3-METHYL-2-OXOBUTANOATE HYDROXYMETHYLTRANSFERASE"/>
    <property type="match status" value="1"/>
</dbReference>
<dbReference type="SUPFAM" id="SSF51621">
    <property type="entry name" value="Phosphoenolpyruvate/pyruvate domain"/>
    <property type="match status" value="1"/>
</dbReference>
<dbReference type="PIRSF" id="PIRSF000388">
    <property type="entry name" value="Pantoate_hydroxy_MeTrfase"/>
    <property type="match status" value="1"/>
</dbReference>
<comment type="similarity">
    <text evidence="2 8">Belongs to the PanB family.</text>
</comment>
<organism evidence="12 13">
    <name type="scientific">Oceanococcus atlanticus</name>
    <dbReference type="NCBI Taxonomy" id="1317117"/>
    <lineage>
        <taxon>Bacteria</taxon>
        <taxon>Pseudomonadati</taxon>
        <taxon>Pseudomonadota</taxon>
        <taxon>Gammaproteobacteria</taxon>
        <taxon>Chromatiales</taxon>
        <taxon>Oceanococcaceae</taxon>
        <taxon>Oceanococcus</taxon>
    </lineage>
</organism>
<dbReference type="GO" id="GO:0005737">
    <property type="term" value="C:cytoplasm"/>
    <property type="evidence" value="ECO:0007669"/>
    <property type="project" value="UniProtKB-SubCell"/>
</dbReference>
<evidence type="ECO:0000313" key="13">
    <source>
        <dbReference type="Proteomes" id="UP000192342"/>
    </source>
</evidence>
<dbReference type="GO" id="GO:0008168">
    <property type="term" value="F:methyltransferase activity"/>
    <property type="evidence" value="ECO:0007669"/>
    <property type="project" value="UniProtKB-KW"/>
</dbReference>
<sequence length="275" mass="29548">MYPSTSDDSIRPLTLQDFAKMREEGEKIACLTAYDASFAKLEDTAGVELVLVGDSLGMVIHGQPSTVAVTIDDIVYHTRATAHGLQRGFLVADMPFLSFSTTDEAIFNARRLMQEGFAKMVKLEGGAVQAEIVRFLTDRGVPVCGHLGLRPQLIHKLGGFKVQGRDEAVAAEMIEDARVLEEAGADMLLLECVPNTLAKTITEAAGVPVIGIGAGAHVDGQILVLHDILGVSRGRRPRFVRDFLAEAGDVEGAIREYVKAVKSGAYPDVEHTFGG</sequence>
<feature type="binding site" evidence="8 11">
    <location>
        <position position="54"/>
    </location>
    <ligand>
        <name>Mg(2+)</name>
        <dbReference type="ChEBI" id="CHEBI:18420"/>
    </ligand>
</feature>
<evidence type="ECO:0000256" key="9">
    <source>
        <dbReference type="PIRSR" id="PIRSR000388-1"/>
    </source>
</evidence>
<dbReference type="FunFam" id="3.20.20.60:FF:000003">
    <property type="entry name" value="3-methyl-2-oxobutanoate hydroxymethyltransferase"/>
    <property type="match status" value="1"/>
</dbReference>
<comment type="cofactor">
    <cofactor evidence="8 11">
        <name>Mg(2+)</name>
        <dbReference type="ChEBI" id="CHEBI:18420"/>
    </cofactor>
    <text evidence="8 11">Binds 1 Mg(2+) ion per subunit.</text>
</comment>
<dbReference type="GO" id="GO:0003864">
    <property type="term" value="F:3-methyl-2-oxobutanoate hydroxymethyltransferase activity"/>
    <property type="evidence" value="ECO:0007669"/>
    <property type="project" value="UniProtKB-UniRule"/>
</dbReference>
<evidence type="ECO:0000256" key="2">
    <source>
        <dbReference type="ARBA" id="ARBA00008676"/>
    </source>
</evidence>
<comment type="function">
    <text evidence="7 8">Catalyzes the reversible reaction in which hydroxymethyl group from 5,10-methylenetetrahydrofolate is transferred onto alpha-ketoisovalerate to form ketopantoate.</text>
</comment>
<keyword evidence="8 11" id="KW-0460">Magnesium</keyword>
<name>A0A1Y1SH19_9GAMM</name>
<dbReference type="GO" id="GO:0032259">
    <property type="term" value="P:methylation"/>
    <property type="evidence" value="ECO:0007669"/>
    <property type="project" value="UniProtKB-KW"/>
</dbReference>
<dbReference type="InterPro" id="IPR040442">
    <property type="entry name" value="Pyrv_kinase-like_dom_sf"/>
</dbReference>
<keyword evidence="8" id="KW-0963">Cytoplasm</keyword>
<dbReference type="UniPathway" id="UPA00028">
    <property type="reaction ID" value="UER00003"/>
</dbReference>
<dbReference type="OrthoDB" id="9781789at2"/>
<dbReference type="Proteomes" id="UP000192342">
    <property type="component" value="Unassembled WGS sequence"/>
</dbReference>
<gene>
    <name evidence="8" type="primary">panB</name>
    <name evidence="12" type="ORF">ATO7_03345</name>
</gene>
<dbReference type="STRING" id="1317117.ATO7_03345"/>
<evidence type="ECO:0000256" key="4">
    <source>
        <dbReference type="ARBA" id="ARBA00022655"/>
    </source>
</evidence>
<proteinExistence type="inferred from homology"/>
<dbReference type="HAMAP" id="MF_00156">
    <property type="entry name" value="PanB"/>
    <property type="match status" value="1"/>
</dbReference>
<evidence type="ECO:0000256" key="7">
    <source>
        <dbReference type="ARBA" id="ARBA00056497"/>
    </source>
</evidence>
<dbReference type="NCBIfam" id="NF001452">
    <property type="entry name" value="PRK00311.1"/>
    <property type="match status" value="1"/>
</dbReference>
<comment type="catalytic activity">
    <reaction evidence="8">
        <text>(6R)-5,10-methylene-5,6,7,8-tetrahydrofolate + 3-methyl-2-oxobutanoate + H2O = 2-dehydropantoate + (6S)-5,6,7,8-tetrahydrofolate</text>
        <dbReference type="Rhea" id="RHEA:11824"/>
        <dbReference type="ChEBI" id="CHEBI:11561"/>
        <dbReference type="ChEBI" id="CHEBI:11851"/>
        <dbReference type="ChEBI" id="CHEBI:15377"/>
        <dbReference type="ChEBI" id="CHEBI:15636"/>
        <dbReference type="ChEBI" id="CHEBI:57453"/>
        <dbReference type="EC" id="2.1.2.11"/>
    </reaction>
</comment>
<accession>A0A1Y1SH19</accession>
<keyword evidence="6 8" id="KW-0479">Metal-binding</keyword>
<dbReference type="InterPro" id="IPR003700">
    <property type="entry name" value="Pantoate_hydroxy_MeTrfase"/>
</dbReference>
<dbReference type="GO" id="GO:0015940">
    <property type="term" value="P:pantothenate biosynthetic process"/>
    <property type="evidence" value="ECO:0007669"/>
    <property type="project" value="UniProtKB-UniRule"/>
</dbReference>
<dbReference type="GO" id="GO:0000287">
    <property type="term" value="F:magnesium ion binding"/>
    <property type="evidence" value="ECO:0007669"/>
    <property type="project" value="TreeGrafter"/>
</dbReference>
<evidence type="ECO:0000313" key="12">
    <source>
        <dbReference type="EMBL" id="ORE88878.1"/>
    </source>
</evidence>
<evidence type="ECO:0000256" key="5">
    <source>
        <dbReference type="ARBA" id="ARBA00022679"/>
    </source>
</evidence>
<dbReference type="NCBIfam" id="TIGR00222">
    <property type="entry name" value="panB"/>
    <property type="match status" value="1"/>
</dbReference>
<keyword evidence="4 8" id="KW-0566">Pantothenate biosynthesis</keyword>
<protein>
    <recommendedName>
        <fullName evidence="8">3-methyl-2-oxobutanoate hydroxymethyltransferase</fullName>
        <ecNumber evidence="8">2.1.2.11</ecNumber>
    </recommendedName>
    <alternativeName>
        <fullName evidence="8">Ketopantoate hydroxymethyltransferase</fullName>
        <shortName evidence="8">KPHMT</shortName>
    </alternativeName>
</protein>
<dbReference type="AlphaFoldDB" id="A0A1Y1SH19"/>
<evidence type="ECO:0000256" key="11">
    <source>
        <dbReference type="PIRSR" id="PIRSR000388-3"/>
    </source>
</evidence>
<evidence type="ECO:0000256" key="3">
    <source>
        <dbReference type="ARBA" id="ARBA00011424"/>
    </source>
</evidence>
<evidence type="ECO:0000256" key="6">
    <source>
        <dbReference type="ARBA" id="ARBA00022723"/>
    </source>
</evidence>
<keyword evidence="13" id="KW-1185">Reference proteome</keyword>
<comment type="subunit">
    <text evidence="3 8">Homodecamer; pentamer of dimers.</text>
</comment>
<comment type="pathway">
    <text evidence="1 8">Cofactor biosynthesis; (R)-pantothenate biosynthesis; (R)-pantoate from 3-methyl-2-oxobutanoate: step 1/2.</text>
</comment>
<dbReference type="PANTHER" id="PTHR20881:SF0">
    <property type="entry name" value="3-METHYL-2-OXOBUTANOATE HYDROXYMETHYLTRANSFERASE"/>
    <property type="match status" value="1"/>
</dbReference>
<dbReference type="CDD" id="cd06557">
    <property type="entry name" value="KPHMT-like"/>
    <property type="match status" value="1"/>
</dbReference>
<keyword evidence="5 8" id="KW-0808">Transferase</keyword>
<evidence type="ECO:0000256" key="10">
    <source>
        <dbReference type="PIRSR" id="PIRSR000388-2"/>
    </source>
</evidence>
<feature type="binding site" evidence="8 10">
    <location>
        <position position="93"/>
    </location>
    <ligand>
        <name>3-methyl-2-oxobutanoate</name>
        <dbReference type="ChEBI" id="CHEBI:11851"/>
    </ligand>
</feature>
<feature type="binding site" evidence="8 11">
    <location>
        <position position="93"/>
    </location>
    <ligand>
        <name>Mg(2+)</name>
        <dbReference type="ChEBI" id="CHEBI:18420"/>
    </ligand>
</feature>
<feature type="binding site" evidence="8 11">
    <location>
        <position position="124"/>
    </location>
    <ligand>
        <name>Mg(2+)</name>
        <dbReference type="ChEBI" id="CHEBI:18420"/>
    </ligand>
</feature>